<feature type="region of interest" description="Disordered" evidence="1">
    <location>
        <begin position="1"/>
        <end position="250"/>
    </location>
</feature>
<feature type="compositionally biased region" description="Polar residues" evidence="1">
    <location>
        <begin position="132"/>
        <end position="143"/>
    </location>
</feature>
<gene>
    <name evidence="2" type="ORF">K458DRAFT_403739</name>
</gene>
<dbReference type="EMBL" id="MU005580">
    <property type="protein sequence ID" value="KAF2684765.1"/>
    <property type="molecule type" value="Genomic_DNA"/>
</dbReference>
<dbReference type="Proteomes" id="UP000799291">
    <property type="component" value="Unassembled WGS sequence"/>
</dbReference>
<name>A0A6G1J3G0_9PLEO</name>
<feature type="compositionally biased region" description="Basic residues" evidence="1">
    <location>
        <begin position="11"/>
        <end position="22"/>
    </location>
</feature>
<organism evidence="2 3">
    <name type="scientific">Lentithecium fluviatile CBS 122367</name>
    <dbReference type="NCBI Taxonomy" id="1168545"/>
    <lineage>
        <taxon>Eukaryota</taxon>
        <taxon>Fungi</taxon>
        <taxon>Dikarya</taxon>
        <taxon>Ascomycota</taxon>
        <taxon>Pezizomycotina</taxon>
        <taxon>Dothideomycetes</taxon>
        <taxon>Pleosporomycetidae</taxon>
        <taxon>Pleosporales</taxon>
        <taxon>Massarineae</taxon>
        <taxon>Lentitheciaceae</taxon>
        <taxon>Lentithecium</taxon>
    </lineage>
</organism>
<sequence length="424" mass="46673">MPRRGVTFQFRRSKKKEKKRRSKSGERSRNSSQASDNSYDEIGQVARDSLELQQNRPRGSFGPCLPTVQNTSSAQLAGNANLDHDGYAPSPPASLLMEEDPDVSGAVDNTRRETPQSSRRQATFDNADDPEQTVSSHAESSTPVRPVQAESDGAVDHVSSPASTSSAKSSTKSGSPRSPRWAKVVSLIAGRRRSSTGAAKKVTMRETHQDGHRRRATEPSVPLQRVQHSSSLATPRAPPPTITEESDVASVMSSPTIRLARSAAVSSNETIRPTSNVPNATNAANGRKLLPQMQHHITRSPPRPVPDNRPYHEIVESRLPVRVPRSANHPLTGNYYVHPDAFTPEVVVRGGFSQTRIHSNRHGDIYDTATEKLMRNNNSVIDRPGDPWPRFWAYGRPTHEDPFQPRTPSRVHSEVELSRMLGGV</sequence>
<feature type="region of interest" description="Disordered" evidence="1">
    <location>
        <begin position="263"/>
        <end position="283"/>
    </location>
</feature>
<feature type="compositionally biased region" description="Low complexity" evidence="1">
    <location>
        <begin position="159"/>
        <end position="179"/>
    </location>
</feature>
<dbReference type="AlphaFoldDB" id="A0A6G1J3G0"/>
<feature type="compositionally biased region" description="Polar residues" evidence="1">
    <location>
        <begin position="67"/>
        <end position="78"/>
    </location>
</feature>
<feature type="compositionally biased region" description="Polar residues" evidence="1">
    <location>
        <begin position="264"/>
        <end position="283"/>
    </location>
</feature>
<keyword evidence="3" id="KW-1185">Reference proteome</keyword>
<feature type="compositionally biased region" description="Polar residues" evidence="1">
    <location>
        <begin position="115"/>
        <end position="124"/>
    </location>
</feature>
<accession>A0A6G1J3G0</accession>
<reference evidence="2" key="1">
    <citation type="journal article" date="2020" name="Stud. Mycol.">
        <title>101 Dothideomycetes genomes: a test case for predicting lifestyles and emergence of pathogens.</title>
        <authorList>
            <person name="Haridas S."/>
            <person name="Albert R."/>
            <person name="Binder M."/>
            <person name="Bloem J."/>
            <person name="Labutti K."/>
            <person name="Salamov A."/>
            <person name="Andreopoulos B."/>
            <person name="Baker S."/>
            <person name="Barry K."/>
            <person name="Bills G."/>
            <person name="Bluhm B."/>
            <person name="Cannon C."/>
            <person name="Castanera R."/>
            <person name="Culley D."/>
            <person name="Daum C."/>
            <person name="Ezra D."/>
            <person name="Gonzalez J."/>
            <person name="Henrissat B."/>
            <person name="Kuo A."/>
            <person name="Liang C."/>
            <person name="Lipzen A."/>
            <person name="Lutzoni F."/>
            <person name="Magnuson J."/>
            <person name="Mondo S."/>
            <person name="Nolan M."/>
            <person name="Ohm R."/>
            <person name="Pangilinan J."/>
            <person name="Park H.-J."/>
            <person name="Ramirez L."/>
            <person name="Alfaro M."/>
            <person name="Sun H."/>
            <person name="Tritt A."/>
            <person name="Yoshinaga Y."/>
            <person name="Zwiers L.-H."/>
            <person name="Turgeon B."/>
            <person name="Goodwin S."/>
            <person name="Spatafora J."/>
            <person name="Crous P."/>
            <person name="Grigoriev I."/>
        </authorList>
    </citation>
    <scope>NUCLEOTIDE SEQUENCE</scope>
    <source>
        <strain evidence="2">CBS 122367</strain>
    </source>
</reference>
<evidence type="ECO:0000313" key="3">
    <source>
        <dbReference type="Proteomes" id="UP000799291"/>
    </source>
</evidence>
<protein>
    <submittedName>
        <fullName evidence="2">Uncharacterized protein</fullName>
    </submittedName>
</protein>
<evidence type="ECO:0000256" key="1">
    <source>
        <dbReference type="SAM" id="MobiDB-lite"/>
    </source>
</evidence>
<evidence type="ECO:0000313" key="2">
    <source>
        <dbReference type="EMBL" id="KAF2684765.1"/>
    </source>
</evidence>
<proteinExistence type="predicted"/>